<dbReference type="PANTHER" id="PTHR30588:SF0">
    <property type="entry name" value="BRANCHED-CHAIN AMINO ACID PERMEASE BRNQ"/>
    <property type="match status" value="1"/>
</dbReference>
<dbReference type="Gene3D" id="1.20.1740.10">
    <property type="entry name" value="Amino acid/polyamine transporter I"/>
    <property type="match status" value="1"/>
</dbReference>
<keyword evidence="7 9" id="KW-1133">Transmembrane helix</keyword>
<dbReference type="GO" id="GO:0005886">
    <property type="term" value="C:plasma membrane"/>
    <property type="evidence" value="ECO:0007669"/>
    <property type="project" value="UniProtKB-SubCell"/>
</dbReference>
<feature type="transmembrane region" description="Helical" evidence="9">
    <location>
        <begin position="120"/>
        <end position="141"/>
    </location>
</feature>
<dbReference type="EMBL" id="JOJZ01000006">
    <property type="protein sequence ID" value="KID42682.1"/>
    <property type="molecule type" value="Genomic_DNA"/>
</dbReference>
<dbReference type="InterPro" id="IPR004685">
    <property type="entry name" value="Brnchd-chn_aa_trnsp_Livcs"/>
</dbReference>
<keyword evidence="3 9" id="KW-0813">Transport</keyword>
<feature type="transmembrane region" description="Helical" evidence="9">
    <location>
        <begin position="382"/>
        <end position="400"/>
    </location>
</feature>
<keyword evidence="11" id="KW-1185">Reference proteome</keyword>
<dbReference type="GO" id="GO:0015188">
    <property type="term" value="F:L-isoleucine transmembrane transporter activity"/>
    <property type="evidence" value="ECO:0007669"/>
    <property type="project" value="TreeGrafter"/>
</dbReference>
<feature type="transmembrane region" description="Helical" evidence="9">
    <location>
        <begin position="12"/>
        <end position="29"/>
    </location>
</feature>
<dbReference type="GeneID" id="74912722"/>
<comment type="caution">
    <text evidence="10">The sequence shown here is derived from an EMBL/GenBank/DDBJ whole genome shotgun (WGS) entry which is preliminary data.</text>
</comment>
<dbReference type="GO" id="GO:0015818">
    <property type="term" value="P:isoleucine transport"/>
    <property type="evidence" value="ECO:0007669"/>
    <property type="project" value="TreeGrafter"/>
</dbReference>
<evidence type="ECO:0000256" key="2">
    <source>
        <dbReference type="ARBA" id="ARBA00008540"/>
    </source>
</evidence>
<feature type="transmembrane region" description="Helical" evidence="9">
    <location>
        <begin position="236"/>
        <end position="256"/>
    </location>
</feature>
<evidence type="ECO:0000256" key="8">
    <source>
        <dbReference type="ARBA" id="ARBA00023136"/>
    </source>
</evidence>
<dbReference type="OrthoDB" id="9783920at2"/>
<dbReference type="GO" id="GO:0005304">
    <property type="term" value="F:L-valine transmembrane transporter activity"/>
    <property type="evidence" value="ECO:0007669"/>
    <property type="project" value="TreeGrafter"/>
</dbReference>
<comment type="similarity">
    <text evidence="2 9">Belongs to the branched chain amino acid transporter family.</text>
</comment>
<evidence type="ECO:0000256" key="9">
    <source>
        <dbReference type="RuleBase" id="RU362122"/>
    </source>
</evidence>
<keyword evidence="6 9" id="KW-0029">Amino-acid transport</keyword>
<dbReference type="AlphaFoldDB" id="A0A0C1PPH1"/>
<comment type="subcellular location">
    <subcellularLocation>
        <location evidence="1 9">Cell membrane</location>
        <topology evidence="1 9">Multi-pass membrane protein</topology>
    </subcellularLocation>
</comment>
<evidence type="ECO:0000256" key="6">
    <source>
        <dbReference type="ARBA" id="ARBA00022970"/>
    </source>
</evidence>
<evidence type="ECO:0000256" key="3">
    <source>
        <dbReference type="ARBA" id="ARBA00022448"/>
    </source>
</evidence>
<evidence type="ECO:0000256" key="5">
    <source>
        <dbReference type="ARBA" id="ARBA00022692"/>
    </source>
</evidence>
<dbReference type="Pfam" id="PF05525">
    <property type="entry name" value="Branch_AA_trans"/>
    <property type="match status" value="1"/>
</dbReference>
<dbReference type="PATRIC" id="fig|1614.7.peg.5"/>
<protein>
    <recommendedName>
        <fullName evidence="9">Branched-chain amino acid transport system carrier protein</fullName>
    </recommendedName>
</protein>
<dbReference type="RefSeq" id="WP_039142799.1">
    <property type="nucleotide sequence ID" value="NZ_JOJZ01000006.1"/>
</dbReference>
<feature type="transmembrane region" description="Helical" evidence="9">
    <location>
        <begin position="345"/>
        <end position="370"/>
    </location>
</feature>
<keyword evidence="5 9" id="KW-0812">Transmembrane</keyword>
<gene>
    <name evidence="10" type="ORF">LfDm3_0013</name>
</gene>
<name>A0A0C1PPH1_9LACO</name>
<feature type="transmembrane region" description="Helical" evidence="9">
    <location>
        <begin position="153"/>
        <end position="171"/>
    </location>
</feature>
<organism evidence="10 11">
    <name type="scientific">Fructilactobacillus fructivorans</name>
    <dbReference type="NCBI Taxonomy" id="1614"/>
    <lineage>
        <taxon>Bacteria</taxon>
        <taxon>Bacillati</taxon>
        <taxon>Bacillota</taxon>
        <taxon>Bacilli</taxon>
        <taxon>Lactobacillales</taxon>
        <taxon>Lactobacillaceae</taxon>
        <taxon>Fructilactobacillus</taxon>
    </lineage>
</organism>
<keyword evidence="8 9" id="KW-0472">Membrane</keyword>
<keyword evidence="4" id="KW-1003">Cell membrane</keyword>
<feature type="transmembrane region" description="Helical" evidence="9">
    <location>
        <begin position="191"/>
        <end position="215"/>
    </location>
</feature>
<dbReference type="GO" id="GO:0015820">
    <property type="term" value="P:L-leucine transport"/>
    <property type="evidence" value="ECO:0007669"/>
    <property type="project" value="TreeGrafter"/>
</dbReference>
<evidence type="ECO:0000256" key="4">
    <source>
        <dbReference type="ARBA" id="ARBA00022475"/>
    </source>
</evidence>
<feature type="transmembrane region" description="Helical" evidence="9">
    <location>
        <begin position="286"/>
        <end position="308"/>
    </location>
</feature>
<dbReference type="NCBIfam" id="TIGR00796">
    <property type="entry name" value="livcs"/>
    <property type="match status" value="1"/>
</dbReference>
<feature type="transmembrane region" description="Helical" evidence="9">
    <location>
        <begin position="420"/>
        <end position="440"/>
    </location>
</feature>
<evidence type="ECO:0000313" key="11">
    <source>
        <dbReference type="Proteomes" id="UP000031397"/>
    </source>
</evidence>
<feature type="transmembrane region" description="Helical" evidence="9">
    <location>
        <begin position="41"/>
        <end position="61"/>
    </location>
</feature>
<evidence type="ECO:0000256" key="1">
    <source>
        <dbReference type="ARBA" id="ARBA00004651"/>
    </source>
</evidence>
<reference evidence="10 11" key="1">
    <citation type="submission" date="2014-06" db="EMBL/GenBank/DDBJ databases">
        <title>Functional and comparative genomic analyses of the Drosophila gut microbiota identify candidate symbiosis factors.</title>
        <authorList>
            <person name="Newell P.D."/>
            <person name="Chaston J.M."/>
            <person name="Douglas A.E."/>
        </authorList>
    </citation>
    <scope>NUCLEOTIDE SEQUENCE [LARGE SCALE GENOMIC DNA]</scope>
    <source>
        <strain evidence="10 11">DmCS_002</strain>
    </source>
</reference>
<sequence>MEKKLSVRQIGYVGIMLFGIFFGAGNLIFPVNMGQMAGGNVWWATLGFILTGVGLPILGIIALGVTDSSGAFEISSNVGKSFAYVFTILISFIMGPLLAIPRLAATSFQIGISPFLSSRYQQMGLIGFILVFFVVIFLLSYNRGRLLEYIGKFLTPLFLVLLAIIVVMSIVKPMGSPHFYHPMGEYAHSPLLSGFVEGYNTLDGAGSIAFGIVVVETVRDLGVKSPKQLAISIGKAGLIGGLMMAVVYVLLSYMGATSLGQFRPSANGGIALVQIATHYFGGYGNILLSLIVIVACLKTAIAMSSAFADTMSDIFPKFKYLPVLIFAVVMSALLATMGLTEMIRFVMPVLMIVYPFSICLILISLIKPLLRRPRIVYQMTTWWIAIPAILSGITTIPELAHAPVFSWLFKLNHILPMAQYGMGWVLFALIGFAIGLILSVKQAPQSFK</sequence>
<dbReference type="Proteomes" id="UP000031397">
    <property type="component" value="Unassembled WGS sequence"/>
</dbReference>
<evidence type="ECO:0000313" key="10">
    <source>
        <dbReference type="EMBL" id="KID42682.1"/>
    </source>
</evidence>
<evidence type="ECO:0000256" key="7">
    <source>
        <dbReference type="ARBA" id="ARBA00022989"/>
    </source>
</evidence>
<feature type="transmembrane region" description="Helical" evidence="9">
    <location>
        <begin position="320"/>
        <end position="339"/>
    </location>
</feature>
<comment type="function">
    <text evidence="9">Component of the transport system for branched-chain amino acids.</text>
</comment>
<proteinExistence type="inferred from homology"/>
<dbReference type="PANTHER" id="PTHR30588">
    <property type="entry name" value="BRANCHED-CHAIN AMINO ACID TRANSPORT SYSTEM 2 CARRIER PROTEIN"/>
    <property type="match status" value="1"/>
</dbReference>
<dbReference type="GO" id="GO:0015190">
    <property type="term" value="F:L-leucine transmembrane transporter activity"/>
    <property type="evidence" value="ECO:0007669"/>
    <property type="project" value="TreeGrafter"/>
</dbReference>
<accession>A0A0C1PPH1</accession>
<feature type="transmembrane region" description="Helical" evidence="9">
    <location>
        <begin position="82"/>
        <end position="100"/>
    </location>
</feature>